<evidence type="ECO:0000256" key="5">
    <source>
        <dbReference type="ARBA" id="ARBA00022777"/>
    </source>
</evidence>
<organism evidence="12 13">
    <name type="scientific">Hominilimicola fabiformis</name>
    <dbReference type="NCBI Taxonomy" id="2885356"/>
    <lineage>
        <taxon>Bacteria</taxon>
        <taxon>Bacillati</taxon>
        <taxon>Bacillota</taxon>
        <taxon>Clostridia</taxon>
        <taxon>Eubacteriales</taxon>
        <taxon>Oscillospiraceae</taxon>
        <taxon>Hominilimicola</taxon>
    </lineage>
</organism>
<feature type="domain" description="Response regulatory" evidence="11">
    <location>
        <begin position="595"/>
        <end position="716"/>
    </location>
</feature>
<gene>
    <name evidence="12" type="ORF">LKE05_07860</name>
</gene>
<keyword evidence="5" id="KW-0808">Transferase</keyword>
<comment type="catalytic activity">
    <reaction evidence="1">
        <text>ATP + protein L-histidine = ADP + protein N-phospho-L-histidine.</text>
        <dbReference type="EC" id="2.7.13.3"/>
    </reaction>
</comment>
<dbReference type="SUPFAM" id="SSF55874">
    <property type="entry name" value="ATPase domain of HSP90 chaperone/DNA topoisomerase II/histidine kinase"/>
    <property type="match status" value="1"/>
</dbReference>
<keyword evidence="5" id="KW-0418">Kinase</keyword>
<dbReference type="SMART" id="SM00387">
    <property type="entry name" value="HATPase_c"/>
    <property type="match status" value="1"/>
</dbReference>
<dbReference type="Gene3D" id="3.40.50.2300">
    <property type="match status" value="1"/>
</dbReference>
<comment type="caution">
    <text evidence="12">The sequence shown here is derived from an EMBL/GenBank/DDBJ whole genome shotgun (WGS) entry which is preliminary data.</text>
</comment>
<feature type="modified residue" description="4-aspartylphosphate" evidence="8">
    <location>
        <position position="647"/>
    </location>
</feature>
<accession>A0AAE3DZ02</accession>
<dbReference type="EC" id="2.7.13.3" evidence="2"/>
<dbReference type="CDD" id="cd00082">
    <property type="entry name" value="HisKA"/>
    <property type="match status" value="1"/>
</dbReference>
<dbReference type="PRINTS" id="PR00344">
    <property type="entry name" value="BCTRLSENSOR"/>
</dbReference>
<evidence type="ECO:0000256" key="4">
    <source>
        <dbReference type="ARBA" id="ARBA00022553"/>
    </source>
</evidence>
<evidence type="ECO:0000256" key="6">
    <source>
        <dbReference type="ARBA" id="ARBA00023012"/>
    </source>
</evidence>
<dbReference type="CDD" id="cd17546">
    <property type="entry name" value="REC_hyHK_CKI1_RcsC-like"/>
    <property type="match status" value="1"/>
</dbReference>
<evidence type="ECO:0000313" key="13">
    <source>
        <dbReference type="Proteomes" id="UP001198242"/>
    </source>
</evidence>
<dbReference type="RefSeq" id="WP_022229773.1">
    <property type="nucleotide sequence ID" value="NZ_JAJEQM010000009.1"/>
</dbReference>
<keyword evidence="9" id="KW-1133">Transmembrane helix</keyword>
<dbReference type="SMART" id="SM00448">
    <property type="entry name" value="REC"/>
    <property type="match status" value="1"/>
</dbReference>
<name>A0AAE3DZ02_9FIRM</name>
<dbReference type="Pfam" id="PF00072">
    <property type="entry name" value="Response_reg"/>
    <property type="match status" value="1"/>
</dbReference>
<dbReference type="SMART" id="SM00388">
    <property type="entry name" value="HisKA"/>
    <property type="match status" value="1"/>
</dbReference>
<keyword evidence="13" id="KW-1185">Reference proteome</keyword>
<dbReference type="InterPro" id="IPR003661">
    <property type="entry name" value="HisK_dim/P_dom"/>
</dbReference>
<dbReference type="InterPro" id="IPR036097">
    <property type="entry name" value="HisK_dim/P_sf"/>
</dbReference>
<dbReference type="SUPFAM" id="SSF52172">
    <property type="entry name" value="CheY-like"/>
    <property type="match status" value="1"/>
</dbReference>
<dbReference type="PROSITE" id="PS50109">
    <property type="entry name" value="HIS_KIN"/>
    <property type="match status" value="1"/>
</dbReference>
<evidence type="ECO:0000256" key="2">
    <source>
        <dbReference type="ARBA" id="ARBA00012438"/>
    </source>
</evidence>
<dbReference type="InterPro" id="IPR003594">
    <property type="entry name" value="HATPase_dom"/>
</dbReference>
<dbReference type="Pfam" id="PF00512">
    <property type="entry name" value="HisKA"/>
    <property type="match status" value="1"/>
</dbReference>
<dbReference type="InterPro" id="IPR001789">
    <property type="entry name" value="Sig_transdc_resp-reg_receiver"/>
</dbReference>
<keyword evidence="9" id="KW-0812">Transmembrane</keyword>
<dbReference type="Proteomes" id="UP001198242">
    <property type="component" value="Unassembled WGS sequence"/>
</dbReference>
<evidence type="ECO:0000256" key="8">
    <source>
        <dbReference type="PROSITE-ProRule" id="PRU00169"/>
    </source>
</evidence>
<evidence type="ECO:0000256" key="9">
    <source>
        <dbReference type="SAM" id="Phobius"/>
    </source>
</evidence>
<dbReference type="Gene3D" id="1.10.287.130">
    <property type="match status" value="1"/>
</dbReference>
<reference evidence="12 13" key="1">
    <citation type="submission" date="2021-10" db="EMBL/GenBank/DDBJ databases">
        <title>Anaerobic single-cell dispensing facilitates the cultivation of human gut bacteria.</title>
        <authorList>
            <person name="Afrizal A."/>
        </authorList>
    </citation>
    <scope>NUCLEOTIDE SEQUENCE [LARGE SCALE GENOMIC DNA]</scope>
    <source>
        <strain evidence="12 13">CLA-AA-H232</strain>
    </source>
</reference>
<keyword evidence="4 8" id="KW-0597">Phosphoprotein</keyword>
<sequence>MNDKKFENVRSGKSFWYKEIIFGIIFLIIVFVGSAQVDKKAAKSQVNSTISYVKTQCSIYARYNDATETKTLMRVIVNTQQVNRDIEFCGSELDVEALKKYASEQRLTGIIVMDENGKVEEECSSDGLNSESLKKYIQKTAVLDVAKYPKKTYTAHIDFADGSYVNLASQGRIDKTGVIVGFHHTNAEYAKNYNLTVQSLLSGYDTYRDGIIAITDGHKIVASNDESMVGKNVKENEVVRKLRNNGKIGKLVRVQNKFEGYYGSMDKSRDYYIYVYLPECTVFEIVPRNILYALAMYITLLIIIQLIKQSSERKYLVEQNKREKEYKEKLMESAKKAEQANTAKTEFLQRMSHDIRTPINGIRGMIELADYYSDDLQKQEECRKKIWDASGLLLELINEVLDMGKLESGEILLEEREFNLKKLLGDIVNVVEKQSKEHQLEIVQCDYQIEHWNLIGSPIHIKRMLMNILSNAVKYNRYNGKIILDCREVSCIGNVALIEFICKDTGIGMSKEFQEHIFEPFAQEFNSARSSFGGTGLGMPIAKSLVETMGGNIEFESEKNVGTTFRLKIPFKIDDCVHIEEPTEEEHNVSIEGVRVLVAEDNDLNMEITEFVLSSVGAVVIKASNGQEAIEIFEKSEVGEIDIILMDVMMPGVDGLAATRIIRSMSREDAKTIPIIAMTANAFSEDRLRAVEAGMNEHLAKPLESTVIIKTIAKYLKEE</sequence>
<dbReference type="InterPro" id="IPR004358">
    <property type="entry name" value="Sig_transdc_His_kin-like_C"/>
</dbReference>
<dbReference type="SUPFAM" id="SSF47384">
    <property type="entry name" value="Homodimeric domain of signal transducing histidine kinase"/>
    <property type="match status" value="1"/>
</dbReference>
<dbReference type="Gene3D" id="3.30.565.10">
    <property type="entry name" value="Histidine kinase-like ATPase, C-terminal domain"/>
    <property type="match status" value="1"/>
</dbReference>
<dbReference type="InterPro" id="IPR011006">
    <property type="entry name" value="CheY-like_superfamily"/>
</dbReference>
<dbReference type="EMBL" id="JAJEQM010000009">
    <property type="protein sequence ID" value="MCC2210704.1"/>
    <property type="molecule type" value="Genomic_DNA"/>
</dbReference>
<evidence type="ECO:0000256" key="3">
    <source>
        <dbReference type="ARBA" id="ARBA00018672"/>
    </source>
</evidence>
<proteinExistence type="predicted"/>
<keyword evidence="6" id="KW-0902">Two-component regulatory system</keyword>
<evidence type="ECO:0000256" key="1">
    <source>
        <dbReference type="ARBA" id="ARBA00000085"/>
    </source>
</evidence>
<evidence type="ECO:0000256" key="7">
    <source>
        <dbReference type="ARBA" id="ARBA00024867"/>
    </source>
</evidence>
<feature type="transmembrane region" description="Helical" evidence="9">
    <location>
        <begin position="20"/>
        <end position="37"/>
    </location>
</feature>
<protein>
    <recommendedName>
        <fullName evidence="3">Stage 0 sporulation protein A homolog</fullName>
        <ecNumber evidence="2">2.7.13.3</ecNumber>
    </recommendedName>
</protein>
<evidence type="ECO:0000259" key="10">
    <source>
        <dbReference type="PROSITE" id="PS50109"/>
    </source>
</evidence>
<comment type="function">
    <text evidence="7">May play the central regulatory role in sporulation. It may be an element of the effector pathway responsible for the activation of sporulation genes in response to nutritional stress. Spo0A may act in concert with spo0H (a sigma factor) to control the expression of some genes that are critical to the sporulation process.</text>
</comment>
<dbReference type="PANTHER" id="PTHR45339:SF1">
    <property type="entry name" value="HYBRID SIGNAL TRANSDUCTION HISTIDINE KINASE J"/>
    <property type="match status" value="1"/>
</dbReference>
<dbReference type="PROSITE" id="PS50110">
    <property type="entry name" value="RESPONSE_REGULATORY"/>
    <property type="match status" value="1"/>
</dbReference>
<evidence type="ECO:0000313" key="12">
    <source>
        <dbReference type="EMBL" id="MCC2210704.1"/>
    </source>
</evidence>
<dbReference type="GO" id="GO:0000155">
    <property type="term" value="F:phosphorelay sensor kinase activity"/>
    <property type="evidence" value="ECO:0007669"/>
    <property type="project" value="InterPro"/>
</dbReference>
<feature type="transmembrane region" description="Helical" evidence="9">
    <location>
        <begin position="290"/>
        <end position="307"/>
    </location>
</feature>
<dbReference type="Pfam" id="PF02518">
    <property type="entry name" value="HATPase_c"/>
    <property type="match status" value="1"/>
</dbReference>
<dbReference type="InterPro" id="IPR036890">
    <property type="entry name" value="HATPase_C_sf"/>
</dbReference>
<dbReference type="InterPro" id="IPR005467">
    <property type="entry name" value="His_kinase_dom"/>
</dbReference>
<evidence type="ECO:0000259" key="11">
    <source>
        <dbReference type="PROSITE" id="PS50110"/>
    </source>
</evidence>
<feature type="domain" description="Histidine kinase" evidence="10">
    <location>
        <begin position="350"/>
        <end position="573"/>
    </location>
</feature>
<dbReference type="AlphaFoldDB" id="A0AAE3DZ02"/>
<dbReference type="PANTHER" id="PTHR45339">
    <property type="entry name" value="HYBRID SIGNAL TRANSDUCTION HISTIDINE KINASE J"/>
    <property type="match status" value="1"/>
</dbReference>
<keyword evidence="9" id="KW-0472">Membrane</keyword>